<dbReference type="SUPFAM" id="SSF51905">
    <property type="entry name" value="FAD/NAD(P)-binding domain"/>
    <property type="match status" value="1"/>
</dbReference>
<dbReference type="Proteomes" id="UP000682733">
    <property type="component" value="Unassembled WGS sequence"/>
</dbReference>
<proteinExistence type="predicted"/>
<reference evidence="2" key="1">
    <citation type="submission" date="2021-02" db="EMBL/GenBank/DDBJ databases">
        <authorList>
            <person name="Nowell W R."/>
        </authorList>
    </citation>
    <scope>NUCLEOTIDE SEQUENCE</scope>
</reference>
<feature type="non-terminal residue" evidence="2">
    <location>
        <position position="1"/>
    </location>
</feature>
<evidence type="ECO:0000313" key="1">
    <source>
        <dbReference type="EMBL" id="CAF1654263.1"/>
    </source>
</evidence>
<dbReference type="Gene3D" id="3.50.50.60">
    <property type="entry name" value="FAD/NAD(P)-binding domain"/>
    <property type="match status" value="1"/>
</dbReference>
<accession>A0A8S2XJX6</accession>
<dbReference type="AlphaFoldDB" id="A0A8S2XJX6"/>
<evidence type="ECO:0000313" key="3">
    <source>
        <dbReference type="Proteomes" id="UP000682733"/>
    </source>
</evidence>
<dbReference type="Pfam" id="PF12831">
    <property type="entry name" value="FAD_oxidored"/>
    <property type="match status" value="1"/>
</dbReference>
<name>A0A8S2XJX6_9BILA</name>
<evidence type="ECO:0000313" key="2">
    <source>
        <dbReference type="EMBL" id="CAF4505115.1"/>
    </source>
</evidence>
<sequence length="70" mass="7452">MLKRAVIDDCQLLIIGGSTAALGAALSAARYTQTCLLEPTDWIGGQLTTESLAAPDFAWHKLTDGNFTLD</sequence>
<comment type="caution">
    <text evidence="2">The sequence shown here is derived from an EMBL/GenBank/DDBJ whole genome shotgun (WGS) entry which is preliminary data.</text>
</comment>
<dbReference type="InterPro" id="IPR036188">
    <property type="entry name" value="FAD/NAD-bd_sf"/>
</dbReference>
<protein>
    <submittedName>
        <fullName evidence="2">Uncharacterized protein</fullName>
    </submittedName>
</protein>
<dbReference type="EMBL" id="CAJNOK010067414">
    <property type="protein sequence ID" value="CAF1654263.1"/>
    <property type="molecule type" value="Genomic_DNA"/>
</dbReference>
<organism evidence="2 3">
    <name type="scientific">Didymodactylos carnosus</name>
    <dbReference type="NCBI Taxonomy" id="1234261"/>
    <lineage>
        <taxon>Eukaryota</taxon>
        <taxon>Metazoa</taxon>
        <taxon>Spiralia</taxon>
        <taxon>Gnathifera</taxon>
        <taxon>Rotifera</taxon>
        <taxon>Eurotatoria</taxon>
        <taxon>Bdelloidea</taxon>
        <taxon>Philodinida</taxon>
        <taxon>Philodinidae</taxon>
        <taxon>Didymodactylos</taxon>
    </lineage>
</organism>
<gene>
    <name evidence="1" type="ORF">OVA965_LOCUS44989</name>
    <name evidence="2" type="ORF">TMI583_LOCUS48121</name>
</gene>
<dbReference type="Proteomes" id="UP000677228">
    <property type="component" value="Unassembled WGS sequence"/>
</dbReference>
<dbReference type="EMBL" id="CAJOBA010096523">
    <property type="protein sequence ID" value="CAF4505115.1"/>
    <property type="molecule type" value="Genomic_DNA"/>
</dbReference>